<reference evidence="3" key="3">
    <citation type="submission" date="2011-03" db="EMBL/GenBank/DDBJ databases">
        <title>Annotation of Magnaporthe poae ATCC 64411.</title>
        <authorList>
            <person name="Ma L.-J."/>
            <person name="Dead R."/>
            <person name="Young S.K."/>
            <person name="Zeng Q."/>
            <person name="Gargeya S."/>
            <person name="Fitzgerald M."/>
            <person name="Haas B."/>
            <person name="Abouelleil A."/>
            <person name="Alvarado L."/>
            <person name="Arachchi H.M."/>
            <person name="Berlin A."/>
            <person name="Brown A."/>
            <person name="Chapman S.B."/>
            <person name="Chen Z."/>
            <person name="Dunbar C."/>
            <person name="Freedman E."/>
            <person name="Gearin G."/>
            <person name="Gellesch M."/>
            <person name="Goldberg J."/>
            <person name="Griggs A."/>
            <person name="Gujja S."/>
            <person name="Heiman D."/>
            <person name="Howarth C."/>
            <person name="Larson L."/>
            <person name="Lui A."/>
            <person name="MacDonald P.J.P."/>
            <person name="Mehta T."/>
            <person name="Montmayeur A."/>
            <person name="Murphy C."/>
            <person name="Neiman D."/>
            <person name="Pearson M."/>
            <person name="Priest M."/>
            <person name="Roberts A."/>
            <person name="Saif S."/>
            <person name="Shea T."/>
            <person name="Shenoy N."/>
            <person name="Sisk P."/>
            <person name="Stolte C."/>
            <person name="Sykes S."/>
            <person name="Yandava C."/>
            <person name="Wortman J."/>
            <person name="Nusbaum C."/>
            <person name="Birren B."/>
        </authorList>
    </citation>
    <scope>NUCLEOTIDE SEQUENCE</scope>
    <source>
        <strain evidence="3">ATCC 64411</strain>
    </source>
</reference>
<dbReference type="AlphaFoldDB" id="A0A0C4E6H9"/>
<evidence type="ECO:0000313" key="5">
    <source>
        <dbReference type="Proteomes" id="UP000011715"/>
    </source>
</evidence>
<accession>A0A0C4E6H9</accession>
<dbReference type="InterPro" id="IPR013749">
    <property type="entry name" value="PM/HMP-P_kinase-1"/>
</dbReference>
<dbReference type="Pfam" id="PF03070">
    <property type="entry name" value="TENA_THI-4"/>
    <property type="match status" value="1"/>
</dbReference>
<dbReference type="GO" id="GO:0005829">
    <property type="term" value="C:cytosol"/>
    <property type="evidence" value="ECO:0007669"/>
    <property type="project" value="TreeGrafter"/>
</dbReference>
<dbReference type="PANTHER" id="PTHR20858">
    <property type="entry name" value="PHOSPHOMETHYLPYRIMIDINE KINASE"/>
    <property type="match status" value="1"/>
</dbReference>
<protein>
    <recommendedName>
        <fullName evidence="6">Phosphomethylpyrimidine kinase</fullName>
    </recommendedName>
</protein>
<dbReference type="NCBIfam" id="TIGR00097">
    <property type="entry name" value="HMP-P_kinase"/>
    <property type="match status" value="1"/>
</dbReference>
<organism evidence="4 5">
    <name type="scientific">Magnaporthiopsis poae (strain ATCC 64411 / 73-15)</name>
    <name type="common">Kentucky bluegrass fungus</name>
    <name type="synonym">Magnaporthe poae</name>
    <dbReference type="NCBI Taxonomy" id="644358"/>
    <lineage>
        <taxon>Eukaryota</taxon>
        <taxon>Fungi</taxon>
        <taxon>Dikarya</taxon>
        <taxon>Ascomycota</taxon>
        <taxon>Pezizomycotina</taxon>
        <taxon>Sordariomycetes</taxon>
        <taxon>Sordariomycetidae</taxon>
        <taxon>Magnaporthales</taxon>
        <taxon>Magnaporthaceae</taxon>
        <taxon>Magnaporthiopsis</taxon>
    </lineage>
</organism>
<evidence type="ECO:0000259" key="2">
    <source>
        <dbReference type="Pfam" id="PF08543"/>
    </source>
</evidence>
<dbReference type="InterPro" id="IPR004305">
    <property type="entry name" value="Thiaminase-2/PQQC"/>
</dbReference>
<dbReference type="PANTHER" id="PTHR20858:SF17">
    <property type="entry name" value="HYDROXYMETHYLPYRIMIDINE_PHOSPHOMETHYLPYRIMIDINE KINASE THI20-RELATED"/>
    <property type="match status" value="1"/>
</dbReference>
<gene>
    <name evidence="3" type="ORF">MAPG_08117</name>
</gene>
<dbReference type="EMBL" id="GL876972">
    <property type="protein sequence ID" value="KLU89143.1"/>
    <property type="molecule type" value="Genomic_DNA"/>
</dbReference>
<reference evidence="5" key="1">
    <citation type="submission" date="2010-05" db="EMBL/GenBank/DDBJ databases">
        <title>The genome sequence of Magnaporthe poae strain ATCC 64411.</title>
        <authorList>
            <person name="Ma L.-J."/>
            <person name="Dead R."/>
            <person name="Young S."/>
            <person name="Zeng Q."/>
            <person name="Koehrsen M."/>
            <person name="Alvarado L."/>
            <person name="Berlin A."/>
            <person name="Chapman S.B."/>
            <person name="Chen Z."/>
            <person name="Freedman E."/>
            <person name="Gellesch M."/>
            <person name="Goldberg J."/>
            <person name="Griggs A."/>
            <person name="Gujja S."/>
            <person name="Heilman E.R."/>
            <person name="Heiman D."/>
            <person name="Hepburn T."/>
            <person name="Howarth C."/>
            <person name="Jen D."/>
            <person name="Larson L."/>
            <person name="Mehta T."/>
            <person name="Neiman D."/>
            <person name="Pearson M."/>
            <person name="Roberts A."/>
            <person name="Saif S."/>
            <person name="Shea T."/>
            <person name="Shenoy N."/>
            <person name="Sisk P."/>
            <person name="Stolte C."/>
            <person name="Sykes S."/>
            <person name="Walk T."/>
            <person name="White J."/>
            <person name="Yandava C."/>
            <person name="Haas B."/>
            <person name="Nusbaum C."/>
            <person name="Birren B."/>
        </authorList>
    </citation>
    <scope>NUCLEOTIDE SEQUENCE [LARGE SCALE GENOMIC DNA]</scope>
    <source>
        <strain evidence="5">ATCC 64411 / 73-15</strain>
    </source>
</reference>
<dbReference type="FunFam" id="3.40.1190.20:FF:000034">
    <property type="entry name" value="Putative hydroxymethylpyrimidine/ phosphomethylpyrimidine kinase 2"/>
    <property type="match status" value="1"/>
</dbReference>
<evidence type="ECO:0000313" key="3">
    <source>
        <dbReference type="EMBL" id="KLU89143.1"/>
    </source>
</evidence>
<feature type="domain" description="Pyridoxamine kinase/Phosphomethylpyrimidine kinase" evidence="2">
    <location>
        <begin position="14"/>
        <end position="278"/>
    </location>
</feature>
<reference evidence="4" key="5">
    <citation type="submission" date="2015-06" db="UniProtKB">
        <authorList>
            <consortium name="EnsemblFungi"/>
        </authorList>
    </citation>
    <scope>IDENTIFICATION</scope>
    <source>
        <strain evidence="4">ATCC 64411</strain>
    </source>
</reference>
<dbReference type="Gene3D" id="1.20.910.10">
    <property type="entry name" value="Heme oxygenase-like"/>
    <property type="match status" value="1"/>
</dbReference>
<dbReference type="Gene3D" id="3.40.1190.20">
    <property type="match status" value="1"/>
</dbReference>
<dbReference type="SUPFAM" id="SSF48613">
    <property type="entry name" value="Heme oxygenase-like"/>
    <property type="match status" value="1"/>
</dbReference>
<dbReference type="GO" id="GO:0009228">
    <property type="term" value="P:thiamine biosynthetic process"/>
    <property type="evidence" value="ECO:0007669"/>
    <property type="project" value="InterPro"/>
</dbReference>
<dbReference type="InterPro" id="IPR016084">
    <property type="entry name" value="Haem_Oase-like_multi-hlx"/>
</dbReference>
<dbReference type="NCBIfam" id="TIGR04306">
    <property type="entry name" value="salvage_TenA"/>
    <property type="match status" value="1"/>
</dbReference>
<dbReference type="Pfam" id="PF08543">
    <property type="entry name" value="Phos_pyr_kin"/>
    <property type="match status" value="1"/>
</dbReference>
<dbReference type="EMBL" id="ADBL01001961">
    <property type="status" value="NOT_ANNOTATED_CDS"/>
    <property type="molecule type" value="Genomic_DNA"/>
</dbReference>
<dbReference type="eggNOG" id="KOG2598">
    <property type="taxonomic scope" value="Eukaryota"/>
</dbReference>
<dbReference type="Proteomes" id="UP000011715">
    <property type="component" value="Unassembled WGS sequence"/>
</dbReference>
<evidence type="ECO:0000313" key="4">
    <source>
        <dbReference type="EnsemblFungi" id="MAPG_08117T0"/>
    </source>
</evidence>
<dbReference type="CDD" id="cd19367">
    <property type="entry name" value="TenA_C_ScTHI20-like"/>
    <property type="match status" value="1"/>
</dbReference>
<feature type="domain" description="Thiaminase-2/PQQC" evidence="1">
    <location>
        <begin position="302"/>
        <end position="506"/>
    </location>
</feature>
<dbReference type="VEuPathDB" id="FungiDB:MAPG_08117"/>
<dbReference type="OMA" id="FWEMFPY"/>
<dbReference type="SUPFAM" id="SSF53613">
    <property type="entry name" value="Ribokinase-like"/>
    <property type="match status" value="1"/>
</dbReference>
<dbReference type="FunFam" id="1.20.910.10:FF:000003">
    <property type="entry name" value="Hydroxymethylpyrimidine/phosphomethylpyrimidine kinase THI20"/>
    <property type="match status" value="1"/>
</dbReference>
<sequence length="516" mass="56466">MSVKGRVLVIAGSDSSGGAGLEADQKVLAAHGCYAMTATTALTAQNTRGVIDIFNVPPDFVRKQIDACFDDIGVDVVKIGMLACAETIETVADTLRVRDVSDMLVVDPVMVATSGAKLLPPSAVSELTTHILPLTTLLTPNIPEANLLLTRSGHQPPTVRRVADMEAIGRSLRRLGPDWVLVKGGHVPLSKDYSVAESSDDRCFVVDVLVGPGDHVFRIESAYQNSRHTHGTGCSLASAIAANLANGMEMRRAVKAACRYIEAAIKAAPRLGRGTGPLGHFHSLLTLPFSPGRFVEYVLERPDIAPSWRRYTRHPFVMGLGDGSLPLASFKSYLVQDYLYLIHYARANALAAYKAANMQDISASAAIVLHIDRETRMHMEYCKAFGVRREDIERAEEHPICTAYSRYMLEVGQSSDWLALQVALAPCLLGYGAIAQHLLANQLTKREGNPYWAWIQNYAADDYVQAVKIGSELLEHHAMQQSPTKIEELVRIFKHAVKMEIAFWDMFPASPGADML</sequence>
<evidence type="ECO:0000259" key="1">
    <source>
        <dbReference type="Pfam" id="PF03070"/>
    </source>
</evidence>
<dbReference type="GO" id="GO:0008902">
    <property type="term" value="F:hydroxymethylpyrimidine kinase activity"/>
    <property type="evidence" value="ECO:0007669"/>
    <property type="project" value="TreeGrafter"/>
</dbReference>
<dbReference type="GO" id="GO:0050334">
    <property type="term" value="F:thiaminase activity"/>
    <property type="evidence" value="ECO:0007669"/>
    <property type="project" value="InterPro"/>
</dbReference>
<evidence type="ECO:0008006" key="6">
    <source>
        <dbReference type="Google" id="ProtNLM"/>
    </source>
</evidence>
<dbReference type="InterPro" id="IPR029056">
    <property type="entry name" value="Ribokinase-like"/>
</dbReference>
<name>A0A0C4E6H9_MAGP6</name>
<reference evidence="3" key="2">
    <citation type="submission" date="2010-05" db="EMBL/GenBank/DDBJ databases">
        <title>The Genome Sequence of Magnaporthe poae strain ATCC 64411.</title>
        <authorList>
            <consortium name="The Broad Institute Genome Sequencing Platform"/>
            <consortium name="Broad Institute Genome Sequencing Center for Infectious Disease"/>
            <person name="Ma L.-J."/>
            <person name="Dead R."/>
            <person name="Young S."/>
            <person name="Zeng Q."/>
            <person name="Koehrsen M."/>
            <person name="Alvarado L."/>
            <person name="Berlin A."/>
            <person name="Chapman S.B."/>
            <person name="Chen Z."/>
            <person name="Freedman E."/>
            <person name="Gellesch M."/>
            <person name="Goldberg J."/>
            <person name="Griggs A."/>
            <person name="Gujja S."/>
            <person name="Heilman E.R."/>
            <person name="Heiman D."/>
            <person name="Hepburn T."/>
            <person name="Howarth C."/>
            <person name="Jen D."/>
            <person name="Larson L."/>
            <person name="Mehta T."/>
            <person name="Neiman D."/>
            <person name="Pearson M."/>
            <person name="Roberts A."/>
            <person name="Saif S."/>
            <person name="Shea T."/>
            <person name="Shenoy N."/>
            <person name="Sisk P."/>
            <person name="Stolte C."/>
            <person name="Sykes S."/>
            <person name="Walk T."/>
            <person name="White J."/>
            <person name="Yandava C."/>
            <person name="Haas B."/>
            <person name="Nusbaum C."/>
            <person name="Birren B."/>
        </authorList>
    </citation>
    <scope>NUCLEOTIDE SEQUENCE</scope>
    <source>
        <strain evidence="3">ATCC 64411</strain>
    </source>
</reference>
<dbReference type="OrthoDB" id="10028886at2759"/>
<dbReference type="InterPro" id="IPR004399">
    <property type="entry name" value="HMP/HMP-P_kinase_dom"/>
</dbReference>
<dbReference type="STRING" id="644358.A0A0C4E6H9"/>
<proteinExistence type="predicted"/>
<reference evidence="4" key="4">
    <citation type="journal article" date="2015" name="G3 (Bethesda)">
        <title>Genome sequences of three phytopathogenic species of the Magnaporthaceae family of fungi.</title>
        <authorList>
            <person name="Okagaki L.H."/>
            <person name="Nunes C.C."/>
            <person name="Sailsbery J."/>
            <person name="Clay B."/>
            <person name="Brown D."/>
            <person name="John T."/>
            <person name="Oh Y."/>
            <person name="Young N."/>
            <person name="Fitzgerald M."/>
            <person name="Haas B.J."/>
            <person name="Zeng Q."/>
            <person name="Young S."/>
            <person name="Adiconis X."/>
            <person name="Fan L."/>
            <person name="Levin J.Z."/>
            <person name="Mitchell T.K."/>
            <person name="Okubara P.A."/>
            <person name="Farman M.L."/>
            <person name="Kohn L.M."/>
            <person name="Birren B."/>
            <person name="Ma L.-J."/>
            <person name="Dean R.A."/>
        </authorList>
    </citation>
    <scope>NUCLEOTIDE SEQUENCE</scope>
    <source>
        <strain evidence="4">ATCC 64411 / 73-15</strain>
    </source>
</reference>
<dbReference type="InterPro" id="IPR027574">
    <property type="entry name" value="Thiaminase_II"/>
</dbReference>
<dbReference type="EnsemblFungi" id="MAPG_08117T0">
    <property type="protein sequence ID" value="MAPG_08117T0"/>
    <property type="gene ID" value="MAPG_08117"/>
</dbReference>
<dbReference type="GO" id="GO:0008972">
    <property type="term" value="F:phosphomethylpyrimidine kinase activity"/>
    <property type="evidence" value="ECO:0007669"/>
    <property type="project" value="InterPro"/>
</dbReference>
<keyword evidence="5" id="KW-1185">Reference proteome</keyword>
<dbReference type="CDD" id="cd01169">
    <property type="entry name" value="HMPP_kinase"/>
    <property type="match status" value="1"/>
</dbReference>